<organism evidence="6 7">
    <name type="scientific">Bemisia tabaci</name>
    <name type="common">Sweetpotato whitefly</name>
    <name type="synonym">Aleurodes tabaci</name>
    <dbReference type="NCBI Taxonomy" id="7038"/>
    <lineage>
        <taxon>Eukaryota</taxon>
        <taxon>Metazoa</taxon>
        <taxon>Ecdysozoa</taxon>
        <taxon>Arthropoda</taxon>
        <taxon>Hexapoda</taxon>
        <taxon>Insecta</taxon>
        <taxon>Pterygota</taxon>
        <taxon>Neoptera</taxon>
        <taxon>Paraneoptera</taxon>
        <taxon>Hemiptera</taxon>
        <taxon>Sternorrhyncha</taxon>
        <taxon>Aleyrodoidea</taxon>
        <taxon>Aleyrodidae</taxon>
        <taxon>Aleyrodinae</taxon>
        <taxon>Bemisia</taxon>
    </lineage>
</organism>
<feature type="compositionally biased region" description="Low complexity" evidence="5">
    <location>
        <begin position="421"/>
        <end position="436"/>
    </location>
</feature>
<dbReference type="GO" id="GO:0010890">
    <property type="term" value="P:positive regulation of triglyceride storage"/>
    <property type="evidence" value="ECO:0007669"/>
    <property type="project" value="TreeGrafter"/>
</dbReference>
<dbReference type="PANTHER" id="PTHR14024">
    <property type="entry name" value="PERILIPIN"/>
    <property type="match status" value="1"/>
</dbReference>
<comment type="subcellular location">
    <subcellularLocation>
        <location evidence="1">Lipid droplet</location>
    </subcellularLocation>
</comment>
<dbReference type="SUPFAM" id="SSF109775">
    <property type="entry name" value="Mannose-6-phosphate receptor binding protein 1 (Tip47), C-terminal domain"/>
    <property type="match status" value="1"/>
</dbReference>
<sequence length="436" mass="48609">MTVIAEKRDELPFLKSVERVASYPVVESGYNCANFYYSKVKNLNGIIGWTLDSAENSVAAAVELAKPIVSKFEHPLTVVDSFVLKNLDTVEQNIPIVKYPPEQVYHKTRSYVCNNVVRPVVKRADSVKQVSVHSAVKYSNFAAEKIDSVLDVADMYVDKYLPDADDAATSTDSNPMMENASKPQKALSHVNVFSRKLQRRLTRRTIAEAKALKHQSAETLQALIYLTKLLARDPKAFMEKARALWEYLSKNEPENQVPPQNIEQLIILITREIARKFVHTTNFSRQQLALIPQTISNSVYTLSRQINDLCSTLIKMIHLDGPVDVVMALARDQLHSTRLILESIHASVHQILERLISRGRQLAVEAQEAVQNSNSIEMNNITNDSSPKEAQTTGNDSTEPTPVNDNTEETYAEEAKEQVPSQSGSAGKSSKGSGKS</sequence>
<gene>
    <name evidence="6" type="ORF">BEMITA_LOCUS9217</name>
</gene>
<keyword evidence="7" id="KW-1185">Reference proteome</keyword>
<dbReference type="EMBL" id="OU963866">
    <property type="protein sequence ID" value="CAH0390497.1"/>
    <property type="molecule type" value="Genomic_DNA"/>
</dbReference>
<protein>
    <recommendedName>
        <fullName evidence="8">Lipid storage droplets surface-binding protein 1</fullName>
    </recommendedName>
</protein>
<accession>A0A9P0F3K1</accession>
<evidence type="ECO:0000256" key="4">
    <source>
        <dbReference type="PIRNR" id="PIRNR036881"/>
    </source>
</evidence>
<feature type="compositionally biased region" description="Polar residues" evidence="5">
    <location>
        <begin position="374"/>
        <end position="405"/>
    </location>
</feature>
<proteinExistence type="inferred from homology"/>
<dbReference type="GO" id="GO:0019915">
    <property type="term" value="P:lipid storage"/>
    <property type="evidence" value="ECO:0007669"/>
    <property type="project" value="TreeGrafter"/>
</dbReference>
<evidence type="ECO:0000256" key="2">
    <source>
        <dbReference type="ARBA" id="ARBA00006311"/>
    </source>
</evidence>
<dbReference type="KEGG" id="btab:109037350"/>
<keyword evidence="3" id="KW-0551">Lipid droplet</keyword>
<feature type="region of interest" description="Disordered" evidence="5">
    <location>
        <begin position="374"/>
        <end position="436"/>
    </location>
</feature>
<dbReference type="InterPro" id="IPR004279">
    <property type="entry name" value="Perilipin"/>
</dbReference>
<name>A0A9P0F3K1_BEMTA</name>
<comment type="similarity">
    <text evidence="2 4">Belongs to the perilipin family.</text>
</comment>
<evidence type="ECO:0008006" key="8">
    <source>
        <dbReference type="Google" id="ProtNLM"/>
    </source>
</evidence>
<evidence type="ECO:0000313" key="7">
    <source>
        <dbReference type="Proteomes" id="UP001152759"/>
    </source>
</evidence>
<evidence type="ECO:0000256" key="3">
    <source>
        <dbReference type="ARBA" id="ARBA00022677"/>
    </source>
</evidence>
<dbReference type="PANTHER" id="PTHR14024:SF49">
    <property type="entry name" value="LIPID STORAGE DROPLETS SURFACE-BINDING PROTEIN 1"/>
    <property type="match status" value="1"/>
</dbReference>
<evidence type="ECO:0000256" key="1">
    <source>
        <dbReference type="ARBA" id="ARBA00004502"/>
    </source>
</evidence>
<dbReference type="AlphaFoldDB" id="A0A9P0F3K1"/>
<dbReference type="Proteomes" id="UP001152759">
    <property type="component" value="Chromosome 5"/>
</dbReference>
<reference evidence="6" key="1">
    <citation type="submission" date="2021-12" db="EMBL/GenBank/DDBJ databases">
        <authorList>
            <person name="King R."/>
        </authorList>
    </citation>
    <scope>NUCLEOTIDE SEQUENCE</scope>
</reference>
<dbReference type="Pfam" id="PF03036">
    <property type="entry name" value="Perilipin"/>
    <property type="match status" value="1"/>
</dbReference>
<evidence type="ECO:0000313" key="6">
    <source>
        <dbReference type="EMBL" id="CAH0390497.1"/>
    </source>
</evidence>
<dbReference type="GO" id="GO:0005829">
    <property type="term" value="C:cytosol"/>
    <property type="evidence" value="ECO:0007669"/>
    <property type="project" value="TreeGrafter"/>
</dbReference>
<dbReference type="GO" id="GO:0005811">
    <property type="term" value="C:lipid droplet"/>
    <property type="evidence" value="ECO:0007669"/>
    <property type="project" value="UniProtKB-SubCell"/>
</dbReference>
<dbReference type="PIRSF" id="PIRSF036881">
    <property type="entry name" value="PAT"/>
    <property type="match status" value="1"/>
</dbReference>
<evidence type="ECO:0000256" key="5">
    <source>
        <dbReference type="SAM" id="MobiDB-lite"/>
    </source>
</evidence>